<sequence>MTAAVGWFGDTLLTNGAIYPQHAAPRGWLRLRLLNGCNARSLNFATSDNRPLYVIASDGGLLPEPVKVNELPVLMGERFEVLVEVNGQQTL</sequence>
<dbReference type="Proteomes" id="UP000254428">
    <property type="component" value="Unassembled WGS sequence"/>
</dbReference>
<dbReference type="Pfam" id="PF00394">
    <property type="entry name" value="Cu-oxidase"/>
    <property type="match status" value="1"/>
</dbReference>
<dbReference type="InterPro" id="IPR045087">
    <property type="entry name" value="Cu-oxidase_fam"/>
</dbReference>
<proteinExistence type="predicted"/>
<dbReference type="AlphaFoldDB" id="A0A376P152"/>
<evidence type="ECO:0000259" key="1">
    <source>
        <dbReference type="Pfam" id="PF00394"/>
    </source>
</evidence>
<gene>
    <name evidence="2" type="primary">cueO_2</name>
    <name evidence="2" type="ORF">NCTC11341_03584</name>
</gene>
<dbReference type="Gene3D" id="2.60.40.420">
    <property type="entry name" value="Cupredoxins - blue copper proteins"/>
    <property type="match status" value="1"/>
</dbReference>
<protein>
    <submittedName>
        <fullName evidence="2">Multicopper oxidase</fullName>
    </submittedName>
</protein>
<dbReference type="SUPFAM" id="SSF49503">
    <property type="entry name" value="Cupredoxins"/>
    <property type="match status" value="1"/>
</dbReference>
<dbReference type="InterPro" id="IPR008972">
    <property type="entry name" value="Cupredoxin"/>
</dbReference>
<dbReference type="PANTHER" id="PTHR48267">
    <property type="entry name" value="CUPREDOXIN SUPERFAMILY PROTEIN"/>
    <property type="match status" value="1"/>
</dbReference>
<dbReference type="InterPro" id="IPR001117">
    <property type="entry name" value="Cu-oxidase_2nd"/>
</dbReference>
<dbReference type="PANTHER" id="PTHR48267:SF1">
    <property type="entry name" value="BILIRUBIN OXIDASE"/>
    <property type="match status" value="1"/>
</dbReference>
<reference evidence="2 3" key="1">
    <citation type="submission" date="2018-06" db="EMBL/GenBank/DDBJ databases">
        <authorList>
            <consortium name="Pathogen Informatics"/>
            <person name="Doyle S."/>
        </authorList>
    </citation>
    <scope>NUCLEOTIDE SEQUENCE [LARGE SCALE GENOMIC DNA]</scope>
    <source>
        <strain evidence="2 3">NCTC11341</strain>
    </source>
</reference>
<organism evidence="2 3">
    <name type="scientific">Escherichia coli</name>
    <dbReference type="NCBI Taxonomy" id="562"/>
    <lineage>
        <taxon>Bacteria</taxon>
        <taxon>Pseudomonadati</taxon>
        <taxon>Pseudomonadota</taxon>
        <taxon>Gammaproteobacteria</taxon>
        <taxon>Enterobacterales</taxon>
        <taxon>Enterobacteriaceae</taxon>
        <taxon>Escherichia</taxon>
    </lineage>
</organism>
<feature type="domain" description="Plastocyanin-like" evidence="1">
    <location>
        <begin position="26"/>
        <end position="87"/>
    </location>
</feature>
<evidence type="ECO:0000313" key="3">
    <source>
        <dbReference type="Proteomes" id="UP000254428"/>
    </source>
</evidence>
<evidence type="ECO:0000313" key="2">
    <source>
        <dbReference type="EMBL" id="STH71932.1"/>
    </source>
</evidence>
<dbReference type="EMBL" id="UGBT01000002">
    <property type="protein sequence ID" value="STH71932.1"/>
    <property type="molecule type" value="Genomic_DNA"/>
</dbReference>
<name>A0A376P152_ECOLX</name>
<accession>A0A376P152</accession>